<evidence type="ECO:0000256" key="3">
    <source>
        <dbReference type="ARBA" id="ARBA00023239"/>
    </source>
</evidence>
<evidence type="ECO:0000313" key="8">
    <source>
        <dbReference type="EMBL" id="MFD2238409.1"/>
    </source>
</evidence>
<accession>A0ABW5CM55</accession>
<comment type="catalytic activity">
    <reaction evidence="6">
        <text>2 D-glyceraldehyde 3-phosphate = 4-(hydroxymethyl)-2-furancarboxaldehyde phosphate + phosphate + 2 H2O</text>
        <dbReference type="Rhea" id="RHEA:43536"/>
        <dbReference type="ChEBI" id="CHEBI:15377"/>
        <dbReference type="ChEBI" id="CHEBI:43474"/>
        <dbReference type="ChEBI" id="CHEBI:59776"/>
        <dbReference type="ChEBI" id="CHEBI:83407"/>
        <dbReference type="EC" id="4.2.3.153"/>
    </reaction>
</comment>
<evidence type="ECO:0000256" key="6">
    <source>
        <dbReference type="ARBA" id="ARBA00047628"/>
    </source>
</evidence>
<dbReference type="SUPFAM" id="SSF55620">
    <property type="entry name" value="Tetrahydrobiopterin biosynthesis enzymes-like"/>
    <property type="match status" value="1"/>
</dbReference>
<evidence type="ECO:0000313" key="9">
    <source>
        <dbReference type="Proteomes" id="UP001597371"/>
    </source>
</evidence>
<dbReference type="InterPro" id="IPR006157">
    <property type="entry name" value="FolB_dom"/>
</dbReference>
<comment type="function">
    <text evidence="1">Catalyzes the formation of 4-(hydroxymethyl)-2-furancarboxaldehyde phosphate (4-HFC-P) from two molecules of glyceraldehyde-3-P (GA-3-P).</text>
</comment>
<organism evidence="8 9">
    <name type="scientific">Aureimonas populi</name>
    <dbReference type="NCBI Taxonomy" id="1701758"/>
    <lineage>
        <taxon>Bacteria</taxon>
        <taxon>Pseudomonadati</taxon>
        <taxon>Pseudomonadota</taxon>
        <taxon>Alphaproteobacteria</taxon>
        <taxon>Hyphomicrobiales</taxon>
        <taxon>Aurantimonadaceae</taxon>
        <taxon>Aureimonas</taxon>
    </lineage>
</organism>
<dbReference type="RefSeq" id="WP_209737077.1">
    <property type="nucleotide sequence ID" value="NZ_CP072611.1"/>
</dbReference>
<keyword evidence="4" id="KW-0704">Schiff base</keyword>
<comment type="caution">
    <text evidence="8">The sequence shown here is derived from an EMBL/GenBank/DDBJ whole genome shotgun (WGS) entry which is preliminary data.</text>
</comment>
<feature type="domain" description="Dihydroneopterin aldolase/epimerase" evidence="7">
    <location>
        <begin position="162"/>
        <end position="269"/>
    </location>
</feature>
<keyword evidence="3" id="KW-0456">Lyase</keyword>
<dbReference type="EC" id="4.2.3.153" evidence="2"/>
<sequence length="274" mass="29011">MTKLLASLAREDEAGAAFAAGAVLVEMPAGAVLDAGGNRVPAAFVEADESEWPAALDAAADRGGNLAILTERGGPFFARHSFAEASRFAALCRARGLPFGFAGALEPADVPRLLPLRPDLLGFGEALRREGAFDAGACRALLALMDPPRVRPVEPGTVPDRVFVRDFVQEMAVGAYGGERGRLQRVRFSLEAQVAPAGGGVAGLGEVYSYDRMMDAVRELAARGHTDLVETLAEELAADLLRDPRLDSVTVKVEKLDLGPLIAGVEIVRRRLPT</sequence>
<dbReference type="Pfam" id="PF04476">
    <property type="entry name" value="4HFCP_synth"/>
    <property type="match status" value="1"/>
</dbReference>
<name>A0ABW5CM55_9HYPH</name>
<evidence type="ECO:0000259" key="7">
    <source>
        <dbReference type="SMART" id="SM00905"/>
    </source>
</evidence>
<dbReference type="InterPro" id="IPR007565">
    <property type="entry name" value="4HFCP_synth"/>
</dbReference>
<evidence type="ECO:0000256" key="5">
    <source>
        <dbReference type="ARBA" id="ARBA00032523"/>
    </source>
</evidence>
<evidence type="ECO:0000256" key="4">
    <source>
        <dbReference type="ARBA" id="ARBA00023270"/>
    </source>
</evidence>
<dbReference type="SMART" id="SM00905">
    <property type="entry name" value="FolB"/>
    <property type="match status" value="1"/>
</dbReference>
<dbReference type="Gene3D" id="3.30.1130.10">
    <property type="match status" value="1"/>
</dbReference>
<keyword evidence="9" id="KW-1185">Reference proteome</keyword>
<dbReference type="Pfam" id="PF02152">
    <property type="entry name" value="FolB"/>
    <property type="match status" value="1"/>
</dbReference>
<dbReference type="Proteomes" id="UP001597371">
    <property type="component" value="Unassembled WGS sequence"/>
</dbReference>
<evidence type="ECO:0000256" key="2">
    <source>
        <dbReference type="ARBA" id="ARBA00012553"/>
    </source>
</evidence>
<protein>
    <recommendedName>
        <fullName evidence="2">(5-formylfuran-3-yl)methyl phosphate synthase</fullName>
        <ecNumber evidence="2">4.2.3.153</ecNumber>
    </recommendedName>
    <alternativeName>
        <fullName evidence="5">4-(hydroxymethyl)-2-furancarboxaldehyde-phosphate synthase</fullName>
    </alternativeName>
</protein>
<gene>
    <name evidence="8" type="ORF">ACFSKQ_13205</name>
</gene>
<dbReference type="EMBL" id="JBHUIJ010000016">
    <property type="protein sequence ID" value="MFD2238409.1"/>
    <property type="molecule type" value="Genomic_DNA"/>
</dbReference>
<proteinExistence type="predicted"/>
<reference evidence="9" key="1">
    <citation type="journal article" date="2019" name="Int. J. Syst. Evol. Microbiol.">
        <title>The Global Catalogue of Microorganisms (GCM) 10K type strain sequencing project: providing services to taxonomists for standard genome sequencing and annotation.</title>
        <authorList>
            <consortium name="The Broad Institute Genomics Platform"/>
            <consortium name="The Broad Institute Genome Sequencing Center for Infectious Disease"/>
            <person name="Wu L."/>
            <person name="Ma J."/>
        </authorList>
    </citation>
    <scope>NUCLEOTIDE SEQUENCE [LARGE SCALE GENOMIC DNA]</scope>
    <source>
        <strain evidence="9">ZS-35-S2</strain>
    </source>
</reference>
<evidence type="ECO:0000256" key="1">
    <source>
        <dbReference type="ARBA" id="ARBA00003810"/>
    </source>
</evidence>
<dbReference type="InterPro" id="IPR043133">
    <property type="entry name" value="GTP-CH-I_C/QueF"/>
</dbReference>